<evidence type="ECO:0000256" key="1">
    <source>
        <dbReference type="ARBA" id="ARBA00021292"/>
    </source>
</evidence>
<dbReference type="EMBL" id="BAAAOA010000029">
    <property type="protein sequence ID" value="GAA1764902.1"/>
    <property type="molecule type" value="Genomic_DNA"/>
</dbReference>
<reference evidence="6 7" key="1">
    <citation type="journal article" date="2019" name="Int. J. Syst. Evol. Microbiol.">
        <title>The Global Catalogue of Microorganisms (GCM) 10K type strain sequencing project: providing services to taxonomists for standard genome sequencing and annotation.</title>
        <authorList>
            <consortium name="The Broad Institute Genomics Platform"/>
            <consortium name="The Broad Institute Genome Sequencing Center for Infectious Disease"/>
            <person name="Wu L."/>
            <person name="Ma J."/>
        </authorList>
    </citation>
    <scope>NUCLEOTIDE SEQUENCE [LARGE SCALE GENOMIC DNA]</scope>
    <source>
        <strain evidence="6 7">JCM 14735</strain>
    </source>
</reference>
<dbReference type="Pfam" id="PF13692">
    <property type="entry name" value="Glyco_trans_1_4"/>
    <property type="match status" value="1"/>
</dbReference>
<sequence length="444" mass="47527">MERPPAPGDPGTAGPPRGRGRLSRRMRIALWTDVFVPNVDGVVTRLTRTLDELGQLGHEVLVLTPGEPPARWGPHRVVRAPSVAFPWYREIRGGLPSPRVERAVSAFRPDVVHAVNPVWFGAWGALSARTRDLPLLASIHTDVPQYMSVLGHGLGALRRPVERWIRTTHDLAEVNLCTSGPMLERAAALGVRRAALWPKGVDTDLFHPAKTSAVMRSRLTAGHPGEKLVLSVGRLSREKDVAALLEPIRRLPGTRLAVVGDGPHRPELERRFAGTPTVFPGRLAGEELAAAFASADVLAFPSTTETLGLVALESLASGVPVVGARAGGIPFAVDDGRTGLLVPPGDADALTGALARLLDDAGLRARMGAAGRAETEGLGWRAATEFLVAAYGEAADRHRRRHRGAASGGSPGSVLRAQDGARGRPATPEPRRRRYEPSLRRSTR</sequence>
<evidence type="ECO:0000256" key="3">
    <source>
        <dbReference type="ARBA" id="ARBA00022679"/>
    </source>
</evidence>
<dbReference type="Gene3D" id="3.40.50.2000">
    <property type="entry name" value="Glycogen Phosphorylase B"/>
    <property type="match status" value="2"/>
</dbReference>
<evidence type="ECO:0000256" key="4">
    <source>
        <dbReference type="SAM" id="MobiDB-lite"/>
    </source>
</evidence>
<comment type="caution">
    <text evidence="6">The sequence shown here is derived from an EMBL/GenBank/DDBJ whole genome shotgun (WGS) entry which is preliminary data.</text>
</comment>
<keyword evidence="3" id="KW-0808">Transferase</keyword>
<keyword evidence="7" id="KW-1185">Reference proteome</keyword>
<feature type="domain" description="Glycosyltransferase subfamily 4-like N-terminal" evidence="5">
    <location>
        <begin position="39"/>
        <end position="204"/>
    </location>
</feature>
<evidence type="ECO:0000256" key="2">
    <source>
        <dbReference type="ARBA" id="ARBA00022676"/>
    </source>
</evidence>
<feature type="compositionally biased region" description="Basic and acidic residues" evidence="4">
    <location>
        <begin position="435"/>
        <end position="444"/>
    </location>
</feature>
<dbReference type="PANTHER" id="PTHR45947:SF3">
    <property type="entry name" value="SULFOQUINOVOSYL TRANSFERASE SQD2"/>
    <property type="match status" value="1"/>
</dbReference>
<dbReference type="PANTHER" id="PTHR45947">
    <property type="entry name" value="SULFOQUINOVOSYL TRANSFERASE SQD2"/>
    <property type="match status" value="1"/>
</dbReference>
<evidence type="ECO:0000259" key="5">
    <source>
        <dbReference type="Pfam" id="PF13439"/>
    </source>
</evidence>
<feature type="region of interest" description="Disordered" evidence="4">
    <location>
        <begin position="399"/>
        <end position="444"/>
    </location>
</feature>
<evidence type="ECO:0000313" key="7">
    <source>
        <dbReference type="Proteomes" id="UP001501204"/>
    </source>
</evidence>
<dbReference type="InterPro" id="IPR028098">
    <property type="entry name" value="Glyco_trans_4-like_N"/>
</dbReference>
<protein>
    <recommendedName>
        <fullName evidence="1">D-inositol 3-phosphate glycosyltransferase</fullName>
    </recommendedName>
</protein>
<dbReference type="SUPFAM" id="SSF53756">
    <property type="entry name" value="UDP-Glycosyltransferase/glycogen phosphorylase"/>
    <property type="match status" value="1"/>
</dbReference>
<name>A0ABN2KSE5_9MICC</name>
<evidence type="ECO:0000313" key="6">
    <source>
        <dbReference type="EMBL" id="GAA1764902.1"/>
    </source>
</evidence>
<dbReference type="Pfam" id="PF13439">
    <property type="entry name" value="Glyco_transf_4"/>
    <property type="match status" value="1"/>
</dbReference>
<gene>
    <name evidence="6" type="ORF">GCM10009767_24480</name>
</gene>
<dbReference type="CDD" id="cd03814">
    <property type="entry name" value="GT4-like"/>
    <property type="match status" value="1"/>
</dbReference>
<organism evidence="6 7">
    <name type="scientific">Kocuria aegyptia</name>
    <dbReference type="NCBI Taxonomy" id="330943"/>
    <lineage>
        <taxon>Bacteria</taxon>
        <taxon>Bacillati</taxon>
        <taxon>Actinomycetota</taxon>
        <taxon>Actinomycetes</taxon>
        <taxon>Micrococcales</taxon>
        <taxon>Micrococcaceae</taxon>
        <taxon>Kocuria</taxon>
    </lineage>
</organism>
<dbReference type="InterPro" id="IPR050194">
    <property type="entry name" value="Glycosyltransferase_grp1"/>
</dbReference>
<feature type="region of interest" description="Disordered" evidence="4">
    <location>
        <begin position="1"/>
        <end position="20"/>
    </location>
</feature>
<dbReference type="Proteomes" id="UP001501204">
    <property type="component" value="Unassembled WGS sequence"/>
</dbReference>
<proteinExistence type="predicted"/>
<keyword evidence="2" id="KW-0328">Glycosyltransferase</keyword>
<accession>A0ABN2KSE5</accession>